<dbReference type="PANTHER" id="PTHR37984">
    <property type="entry name" value="PROTEIN CBG26694"/>
    <property type="match status" value="1"/>
</dbReference>
<dbReference type="Proteomes" id="UP000499080">
    <property type="component" value="Unassembled WGS sequence"/>
</dbReference>
<dbReference type="GO" id="GO:0003964">
    <property type="term" value="F:RNA-directed DNA polymerase activity"/>
    <property type="evidence" value="ECO:0007669"/>
    <property type="project" value="UniProtKB-EC"/>
</dbReference>
<organism evidence="2 3">
    <name type="scientific">Araneus ventricosus</name>
    <name type="common">Orbweaver spider</name>
    <name type="synonym">Epeira ventricosa</name>
    <dbReference type="NCBI Taxonomy" id="182803"/>
    <lineage>
        <taxon>Eukaryota</taxon>
        <taxon>Metazoa</taxon>
        <taxon>Ecdysozoa</taxon>
        <taxon>Arthropoda</taxon>
        <taxon>Chelicerata</taxon>
        <taxon>Arachnida</taxon>
        <taxon>Araneae</taxon>
        <taxon>Araneomorphae</taxon>
        <taxon>Entelegynae</taxon>
        <taxon>Araneoidea</taxon>
        <taxon>Araneidae</taxon>
        <taxon>Araneus</taxon>
    </lineage>
</organism>
<dbReference type="AlphaFoldDB" id="A0A4Y2B3Q2"/>
<evidence type="ECO:0000313" key="2">
    <source>
        <dbReference type="EMBL" id="GBL86972.1"/>
    </source>
</evidence>
<dbReference type="InterPro" id="IPR043128">
    <property type="entry name" value="Rev_trsase/Diguanyl_cyclase"/>
</dbReference>
<keyword evidence="3" id="KW-1185">Reference proteome</keyword>
<dbReference type="EMBL" id="BGPR01000051">
    <property type="protein sequence ID" value="GBL86972.1"/>
    <property type="molecule type" value="Genomic_DNA"/>
</dbReference>
<dbReference type="SUPFAM" id="SSF56672">
    <property type="entry name" value="DNA/RNA polymerases"/>
    <property type="match status" value="1"/>
</dbReference>
<dbReference type="Gene3D" id="3.30.70.270">
    <property type="match status" value="1"/>
</dbReference>
<dbReference type="PANTHER" id="PTHR37984:SF5">
    <property type="entry name" value="PROTEIN NYNRIN-LIKE"/>
    <property type="match status" value="1"/>
</dbReference>
<dbReference type="InterPro" id="IPR050951">
    <property type="entry name" value="Retrovirus_Pol_polyprotein"/>
</dbReference>
<reference evidence="2 3" key="1">
    <citation type="journal article" date="2019" name="Sci. Rep.">
        <title>Orb-weaving spider Araneus ventricosus genome elucidates the spidroin gene catalogue.</title>
        <authorList>
            <person name="Kono N."/>
            <person name="Nakamura H."/>
            <person name="Ohtoshi R."/>
            <person name="Moran D.A.P."/>
            <person name="Shinohara A."/>
            <person name="Yoshida Y."/>
            <person name="Fujiwara M."/>
            <person name="Mori M."/>
            <person name="Tomita M."/>
            <person name="Arakawa K."/>
        </authorList>
    </citation>
    <scope>NUCLEOTIDE SEQUENCE [LARGE SCALE GENOMIC DNA]</scope>
</reference>
<dbReference type="InterPro" id="IPR043502">
    <property type="entry name" value="DNA/RNA_pol_sf"/>
</dbReference>
<evidence type="ECO:0000313" key="3">
    <source>
        <dbReference type="Proteomes" id="UP000499080"/>
    </source>
</evidence>
<dbReference type="EC" id="2.7.7.49" evidence="1"/>
<gene>
    <name evidence="2" type="ORF">AVEN_218698_1</name>
</gene>
<dbReference type="OrthoDB" id="430238at2759"/>
<proteinExistence type="predicted"/>
<dbReference type="FunFam" id="3.30.70.270:FF:000020">
    <property type="entry name" value="Transposon Tf2-6 polyprotein-like Protein"/>
    <property type="match status" value="1"/>
</dbReference>
<evidence type="ECO:0000256" key="1">
    <source>
        <dbReference type="ARBA" id="ARBA00012493"/>
    </source>
</evidence>
<accession>A0A4Y2B3Q2</accession>
<protein>
    <recommendedName>
        <fullName evidence="1">RNA-directed DNA polymerase</fullName>
        <ecNumber evidence="1">2.7.7.49</ecNumber>
    </recommendedName>
</protein>
<comment type="caution">
    <text evidence="2">The sequence shown here is derived from an EMBL/GenBank/DDBJ whole genome shotgun (WGS) entry which is preliminary data.</text>
</comment>
<name>A0A4Y2B3Q2_ARAVE</name>
<sequence>MTSNAKKCIFSRTSIKFLGHIIDGQRIHPDPGKIAAVEDYQLPTNKKELRQILGMANYLARFVHNYSDILFPPTSMLSNKVTFVWEAPQNADFQKLMKILSSDPVLMIFDPGKETIVTTEDQVANDEVFLCNCTYSRKRIVCRRCIVKIPSESRLKKTPYLVQSGKSANRRNRKHLIPSPDFHTELESEFDVTRYQRAPADVDPGCPSLMPSAQCPKTYSTRFSL</sequence>